<dbReference type="PROSITE" id="PS50883">
    <property type="entry name" value="EAL"/>
    <property type="match status" value="1"/>
</dbReference>
<dbReference type="Proteomes" id="UP000295238">
    <property type="component" value="Unassembled WGS sequence"/>
</dbReference>
<proteinExistence type="predicted"/>
<dbReference type="OrthoDB" id="9814202at2"/>
<evidence type="ECO:0000313" key="3">
    <source>
        <dbReference type="Proteomes" id="UP000295238"/>
    </source>
</evidence>
<dbReference type="SUPFAM" id="SSF141868">
    <property type="entry name" value="EAL domain-like"/>
    <property type="match status" value="1"/>
</dbReference>
<dbReference type="Pfam" id="PF00563">
    <property type="entry name" value="EAL"/>
    <property type="match status" value="1"/>
</dbReference>
<dbReference type="Gene3D" id="3.20.20.450">
    <property type="entry name" value="EAL domain"/>
    <property type="match status" value="1"/>
</dbReference>
<dbReference type="InterPro" id="IPR043128">
    <property type="entry name" value="Rev_trsase/Diguanyl_cyclase"/>
</dbReference>
<name>A0A4V3APB6_9HYPH</name>
<organism evidence="2 3">
    <name type="scientific">Rhizobium deserti</name>
    <dbReference type="NCBI Taxonomy" id="2547961"/>
    <lineage>
        <taxon>Bacteria</taxon>
        <taxon>Pseudomonadati</taxon>
        <taxon>Pseudomonadota</taxon>
        <taxon>Alphaproteobacteria</taxon>
        <taxon>Hyphomicrobiales</taxon>
        <taxon>Rhizobiaceae</taxon>
        <taxon>Rhizobium/Agrobacterium group</taxon>
        <taxon>Rhizobium</taxon>
    </lineage>
</organism>
<dbReference type="AlphaFoldDB" id="A0A4V3APB6"/>
<dbReference type="PANTHER" id="PTHR33121:SF19">
    <property type="entry name" value="CYCLIC DI-GMP PHOSPHODIESTERASE PA2567"/>
    <property type="match status" value="1"/>
</dbReference>
<dbReference type="GO" id="GO:0071111">
    <property type="term" value="F:cyclic-guanylate-specific phosphodiesterase activity"/>
    <property type="evidence" value="ECO:0007669"/>
    <property type="project" value="InterPro"/>
</dbReference>
<dbReference type="SUPFAM" id="SSF55781">
    <property type="entry name" value="GAF domain-like"/>
    <property type="match status" value="1"/>
</dbReference>
<keyword evidence="3" id="KW-1185">Reference proteome</keyword>
<evidence type="ECO:0000313" key="2">
    <source>
        <dbReference type="EMBL" id="TDK35448.1"/>
    </source>
</evidence>
<evidence type="ECO:0000259" key="1">
    <source>
        <dbReference type="PROSITE" id="PS50883"/>
    </source>
</evidence>
<comment type="caution">
    <text evidence="2">The sequence shown here is derived from an EMBL/GenBank/DDBJ whole genome shotgun (WGS) entry which is preliminary data.</text>
</comment>
<dbReference type="InterPro" id="IPR035919">
    <property type="entry name" value="EAL_sf"/>
</dbReference>
<sequence length="587" mass="64321">MNYEENRLHALTSLNLLDTAPSESFDRITRMASQIFQLPIAAVSLTDHDRQWFKSKVGIDHDTIPRKKAPCAQVADSSELLVIEDFEDDERYCDSLLGVSGIRFYAGAPLKTREGYCLGALCVLGTEPRTVTEAESSALQDLASMVMAQIELQHAFGRIDPISGLPNRMQFSDDLADLSRDAPDEDRIAVALDLAQPHQMERLSAVMGPEACEQVVRDAARSLTTFLGRGIQVYHVSAMQFVFLAPTGVDAVSYKSSLLTLLASQLVGAEIKYSITPVCAMSAIKPRSTSSADCLRALSSAVQETRAAEETVGLFSNSLDANYRRKFRLLNDFAAALQDPSQLRIVLQPRIDLASGEIVSAEVLLRWSHPELGEVSPAEFVPVIENSALAWPMTKWVLKAACAQLGKWQKQGIAMKLSVNFAASNLREDVVGEVLARLAAHNLPRKALEIELTETSLMHNSTQILSKLDQLVEQGIGLAIDDFGTGYSSLSYLQRLPVSVVKIDRSFIGALGDGSREQKLVQSMIRLSHEMGYRVVAEGIEIPEAADLLSSMGCDEGQGYWFARPLELSLFDDFYARQTMAGIVSAA</sequence>
<dbReference type="RefSeq" id="WP_133316869.1">
    <property type="nucleotide sequence ID" value="NZ_SMTL01000003.1"/>
</dbReference>
<dbReference type="PANTHER" id="PTHR33121">
    <property type="entry name" value="CYCLIC DI-GMP PHOSPHODIESTERASE PDEF"/>
    <property type="match status" value="1"/>
</dbReference>
<dbReference type="SMART" id="SM00052">
    <property type="entry name" value="EAL"/>
    <property type="match status" value="1"/>
</dbReference>
<dbReference type="InterPro" id="IPR001633">
    <property type="entry name" value="EAL_dom"/>
</dbReference>
<dbReference type="CDD" id="cd01948">
    <property type="entry name" value="EAL"/>
    <property type="match status" value="1"/>
</dbReference>
<gene>
    <name evidence="2" type="ORF">E2F50_14480</name>
</gene>
<feature type="domain" description="EAL" evidence="1">
    <location>
        <begin position="326"/>
        <end position="579"/>
    </location>
</feature>
<dbReference type="Gene3D" id="3.30.450.40">
    <property type="match status" value="1"/>
</dbReference>
<dbReference type="EMBL" id="SMTL01000003">
    <property type="protein sequence ID" value="TDK35448.1"/>
    <property type="molecule type" value="Genomic_DNA"/>
</dbReference>
<reference evidence="2 3" key="1">
    <citation type="submission" date="2019-03" db="EMBL/GenBank/DDBJ databases">
        <title>Rhizobium sp. nov., an bacterium isolated from biocrust in Mu Us Desert.</title>
        <authorList>
            <person name="Lixiong L."/>
        </authorList>
    </citation>
    <scope>NUCLEOTIDE SEQUENCE [LARGE SCALE GENOMIC DNA]</scope>
    <source>
        <strain evidence="2 3">SPY-1</strain>
    </source>
</reference>
<protein>
    <submittedName>
        <fullName evidence="2">GGDEF domain-containing protein</fullName>
    </submittedName>
</protein>
<dbReference type="Pfam" id="PF01590">
    <property type="entry name" value="GAF"/>
    <property type="match status" value="1"/>
</dbReference>
<accession>A0A4V3APB6</accession>
<dbReference type="InterPro" id="IPR003018">
    <property type="entry name" value="GAF"/>
</dbReference>
<dbReference type="Gene3D" id="3.30.70.270">
    <property type="match status" value="1"/>
</dbReference>
<dbReference type="SMART" id="SM00065">
    <property type="entry name" value="GAF"/>
    <property type="match status" value="1"/>
</dbReference>
<dbReference type="InterPro" id="IPR029016">
    <property type="entry name" value="GAF-like_dom_sf"/>
</dbReference>
<dbReference type="InterPro" id="IPR050706">
    <property type="entry name" value="Cyclic-di-GMP_PDE-like"/>
</dbReference>